<accession>A0A0E9R9W3</accession>
<protein>
    <submittedName>
        <fullName evidence="1">Uncharacterized protein</fullName>
    </submittedName>
</protein>
<name>A0A0E9R9W3_ANGAN</name>
<dbReference type="EMBL" id="GBXM01082703">
    <property type="protein sequence ID" value="JAH25874.1"/>
    <property type="molecule type" value="Transcribed_RNA"/>
</dbReference>
<sequence length="65" mass="7371">MLKCSLSDLIKGYSCPYPVMHLQMLGIFLGEVLPGLYCSHLQFLFVSGDFCLSVFSKLKSMFSWI</sequence>
<organism evidence="1">
    <name type="scientific">Anguilla anguilla</name>
    <name type="common">European freshwater eel</name>
    <name type="synonym">Muraena anguilla</name>
    <dbReference type="NCBI Taxonomy" id="7936"/>
    <lineage>
        <taxon>Eukaryota</taxon>
        <taxon>Metazoa</taxon>
        <taxon>Chordata</taxon>
        <taxon>Craniata</taxon>
        <taxon>Vertebrata</taxon>
        <taxon>Euteleostomi</taxon>
        <taxon>Actinopterygii</taxon>
        <taxon>Neopterygii</taxon>
        <taxon>Teleostei</taxon>
        <taxon>Anguilliformes</taxon>
        <taxon>Anguillidae</taxon>
        <taxon>Anguilla</taxon>
    </lineage>
</organism>
<dbReference type="AlphaFoldDB" id="A0A0E9R9W3"/>
<proteinExistence type="predicted"/>
<evidence type="ECO:0000313" key="1">
    <source>
        <dbReference type="EMBL" id="JAH25874.1"/>
    </source>
</evidence>
<reference evidence="1" key="1">
    <citation type="submission" date="2014-11" db="EMBL/GenBank/DDBJ databases">
        <authorList>
            <person name="Amaro Gonzalez C."/>
        </authorList>
    </citation>
    <scope>NUCLEOTIDE SEQUENCE</scope>
</reference>
<reference evidence="1" key="2">
    <citation type="journal article" date="2015" name="Fish Shellfish Immunol.">
        <title>Early steps in the European eel (Anguilla anguilla)-Vibrio vulnificus interaction in the gills: Role of the RtxA13 toxin.</title>
        <authorList>
            <person name="Callol A."/>
            <person name="Pajuelo D."/>
            <person name="Ebbesson L."/>
            <person name="Teles M."/>
            <person name="MacKenzie S."/>
            <person name="Amaro C."/>
        </authorList>
    </citation>
    <scope>NUCLEOTIDE SEQUENCE</scope>
</reference>